<evidence type="ECO:0000259" key="1">
    <source>
        <dbReference type="Pfam" id="PF07510"/>
    </source>
</evidence>
<dbReference type="AlphaFoldDB" id="A0A4Y3KCV7"/>
<feature type="domain" description="GmrSD restriction endonucleases C-terminal" evidence="1">
    <location>
        <begin position="69"/>
        <end position="203"/>
    </location>
</feature>
<comment type="caution">
    <text evidence="2">The sequence shown here is derived from an EMBL/GenBank/DDBJ whole genome shotgun (WGS) entry which is preliminary data.</text>
</comment>
<proteinExistence type="predicted"/>
<dbReference type="Proteomes" id="UP000315842">
    <property type="component" value="Unassembled WGS sequence"/>
</dbReference>
<dbReference type="EMBL" id="BJLP01000017">
    <property type="protein sequence ID" value="GEA80845.1"/>
    <property type="molecule type" value="Genomic_DNA"/>
</dbReference>
<reference evidence="2 3" key="1">
    <citation type="submission" date="2019-06" db="EMBL/GenBank/DDBJ databases">
        <title>Whole genome shotgun sequence of Cellulomonas uda NBRC 3747.</title>
        <authorList>
            <person name="Hosoyama A."/>
            <person name="Uohara A."/>
            <person name="Ohji S."/>
            <person name="Ichikawa N."/>
        </authorList>
    </citation>
    <scope>NUCLEOTIDE SEQUENCE [LARGE SCALE GENOMIC DNA]</scope>
    <source>
        <strain evidence="2 3">NBRC 3747</strain>
    </source>
</reference>
<dbReference type="InterPro" id="IPR011089">
    <property type="entry name" value="GmrSD_C"/>
</dbReference>
<sequence length="213" mass="22804">MLALVVGLGVPVLLRERAAARWPVTAADLVDGRTALAALVVGTPRHVPPYDRARFGTAWADVDRNGCSTRDDVLRRDLTAVRLDTDGCTVLAGVLDDPYTARVVEFRRGPGSADVQVDHVVALADAWAAGADAWDPPARERFANDPANLLAVDGRANQDKGAADASDWLPPDPGYACVYALRQIRVKSAYALRVTPPERDALSQALTTCHTTP</sequence>
<name>A0A4Y3KCV7_CELUD</name>
<keyword evidence="3" id="KW-1185">Reference proteome</keyword>
<protein>
    <submittedName>
        <fullName evidence="2">Deoxyribonuclease</fullName>
    </submittedName>
</protein>
<dbReference type="PANTHER" id="PTHR24094">
    <property type="entry name" value="SECRETED PROTEIN"/>
    <property type="match status" value="1"/>
</dbReference>
<dbReference type="Pfam" id="PF07510">
    <property type="entry name" value="GmrSD_C"/>
    <property type="match status" value="1"/>
</dbReference>
<organism evidence="2 3">
    <name type="scientific">Cellulomonas uda</name>
    <dbReference type="NCBI Taxonomy" id="1714"/>
    <lineage>
        <taxon>Bacteria</taxon>
        <taxon>Bacillati</taxon>
        <taxon>Actinomycetota</taxon>
        <taxon>Actinomycetes</taxon>
        <taxon>Micrococcales</taxon>
        <taxon>Cellulomonadaceae</taxon>
        <taxon>Cellulomonas</taxon>
    </lineage>
</organism>
<accession>A0A4Y3KCV7</accession>
<evidence type="ECO:0000313" key="2">
    <source>
        <dbReference type="EMBL" id="GEA80845.1"/>
    </source>
</evidence>
<evidence type="ECO:0000313" key="3">
    <source>
        <dbReference type="Proteomes" id="UP000315842"/>
    </source>
</evidence>
<gene>
    <name evidence="2" type="ORF">CUD01_12890</name>
</gene>
<dbReference type="PANTHER" id="PTHR24094:SF15">
    <property type="entry name" value="AMP-DEPENDENT SYNTHETASE_LIGASE DOMAIN-CONTAINING PROTEIN-RELATED"/>
    <property type="match status" value="1"/>
</dbReference>